<feature type="domain" description="YdhG-like" evidence="1">
    <location>
        <begin position="20"/>
        <end position="116"/>
    </location>
</feature>
<evidence type="ECO:0000313" key="2">
    <source>
        <dbReference type="EMBL" id="SFP82448.1"/>
    </source>
</evidence>
<name>A0A1I5THQ1_9BACT</name>
<dbReference type="AlphaFoldDB" id="A0A1I5THQ1"/>
<dbReference type="OrthoDB" id="9800461at2"/>
<accession>A0A1I5THQ1</accession>
<dbReference type="Pfam" id="PF13376">
    <property type="entry name" value="OmdA"/>
    <property type="match status" value="1"/>
</dbReference>
<dbReference type="SUPFAM" id="SSF159888">
    <property type="entry name" value="YdhG-like"/>
    <property type="match status" value="1"/>
</dbReference>
<evidence type="ECO:0000259" key="1">
    <source>
        <dbReference type="Pfam" id="PF08818"/>
    </source>
</evidence>
<keyword evidence="3" id="KW-1185">Reference proteome</keyword>
<dbReference type="Proteomes" id="UP000199031">
    <property type="component" value="Unassembled WGS sequence"/>
</dbReference>
<protein>
    <submittedName>
        <fullName evidence="2">Uncharacterized conserved protein YdeI, YjbR/CyaY-like superfamily, DUF1801 family</fullName>
    </submittedName>
</protein>
<dbReference type="Pfam" id="PF08818">
    <property type="entry name" value="DUF1801"/>
    <property type="match status" value="1"/>
</dbReference>
<gene>
    <name evidence="2" type="ORF">SAMN05444277_102133</name>
</gene>
<organism evidence="2 3">
    <name type="scientific">Parafilimonas terrae</name>
    <dbReference type="NCBI Taxonomy" id="1465490"/>
    <lineage>
        <taxon>Bacteria</taxon>
        <taxon>Pseudomonadati</taxon>
        <taxon>Bacteroidota</taxon>
        <taxon>Chitinophagia</taxon>
        <taxon>Chitinophagales</taxon>
        <taxon>Chitinophagaceae</taxon>
        <taxon>Parafilimonas</taxon>
    </lineage>
</organism>
<sequence length="203" mass="23315">MPAIDIRIDAYIEKKAAFAKPVLNQLRKIVHKACPDVEETIKWGMPFFDYKGSTMCAMAAFKEHCSFMFWKARLLKDPEGIMQVSERDGMGNFGRITSVKNIPSEKILTAYIKEAMKLNEENIKIAKPKKAAPVNLEMPVDFAAALKKNKQAQTVFDNFPPGKRKDYILWIIEAKTEPTKLKRIETAVEWIAEGKSRNWKYEK</sequence>
<reference evidence="2 3" key="1">
    <citation type="submission" date="2016-10" db="EMBL/GenBank/DDBJ databases">
        <authorList>
            <person name="de Groot N.N."/>
        </authorList>
    </citation>
    <scope>NUCLEOTIDE SEQUENCE [LARGE SCALE GENOMIC DNA]</scope>
    <source>
        <strain evidence="2 3">DSM 28286</strain>
    </source>
</reference>
<dbReference type="InterPro" id="IPR014922">
    <property type="entry name" value="YdhG-like"/>
</dbReference>
<evidence type="ECO:0000313" key="3">
    <source>
        <dbReference type="Proteomes" id="UP000199031"/>
    </source>
</evidence>
<proteinExistence type="predicted"/>
<dbReference type="RefSeq" id="WP_090655671.1">
    <property type="nucleotide sequence ID" value="NZ_FOXQ01000002.1"/>
</dbReference>
<dbReference type="STRING" id="1465490.SAMN05444277_102133"/>
<dbReference type="Gene3D" id="3.90.1150.200">
    <property type="match status" value="1"/>
</dbReference>
<dbReference type="EMBL" id="FOXQ01000002">
    <property type="protein sequence ID" value="SFP82448.1"/>
    <property type="molecule type" value="Genomic_DNA"/>
</dbReference>